<dbReference type="GeneID" id="62206725"/>
<keyword evidence="2" id="KW-1185">Reference proteome</keyword>
<dbReference type="AlphaFoldDB" id="A0A8H7B1B5"/>
<evidence type="ECO:0000313" key="1">
    <source>
        <dbReference type="EMBL" id="KAF7673177.1"/>
    </source>
</evidence>
<proteinExistence type="predicted"/>
<name>A0A8H7B1B5_9PLEO</name>
<reference evidence="1" key="1">
    <citation type="submission" date="2020-01" db="EMBL/GenBank/DDBJ databases">
        <authorList>
            <person name="Feng Z.H.Z."/>
        </authorList>
    </citation>
    <scope>NUCLEOTIDE SEQUENCE</scope>
    <source>
        <strain evidence="1">CBS107.38</strain>
    </source>
</reference>
<accession>A0A8H7B1B5</accession>
<protein>
    <submittedName>
        <fullName evidence="1">Uncharacterized protein</fullName>
    </submittedName>
</protein>
<sequence length="75" mass="7832">MRHGNGSDGDMEVASVGPRLLENVESCRFDSKQGSFGIMEAVCGDAEDWHAWGAVAGTDPVSWGCHCCSAVADSA</sequence>
<dbReference type="EMBL" id="JAAABM010000013">
    <property type="protein sequence ID" value="KAF7673177.1"/>
    <property type="molecule type" value="Genomic_DNA"/>
</dbReference>
<evidence type="ECO:0000313" key="2">
    <source>
        <dbReference type="Proteomes" id="UP000596902"/>
    </source>
</evidence>
<comment type="caution">
    <text evidence="1">The sequence shown here is derived from an EMBL/GenBank/DDBJ whole genome shotgun (WGS) entry which is preliminary data.</text>
</comment>
<gene>
    <name evidence="1" type="ORF">GT037_008500</name>
</gene>
<reference evidence="1" key="2">
    <citation type="submission" date="2020-08" db="EMBL/GenBank/DDBJ databases">
        <title>Draft Genome Sequence of Cumin Blight Pathogen Alternaria burnsii.</title>
        <authorList>
            <person name="Feng Z."/>
        </authorList>
    </citation>
    <scope>NUCLEOTIDE SEQUENCE</scope>
    <source>
        <strain evidence="1">CBS107.38</strain>
    </source>
</reference>
<organism evidence="1 2">
    <name type="scientific">Alternaria burnsii</name>
    <dbReference type="NCBI Taxonomy" id="1187904"/>
    <lineage>
        <taxon>Eukaryota</taxon>
        <taxon>Fungi</taxon>
        <taxon>Dikarya</taxon>
        <taxon>Ascomycota</taxon>
        <taxon>Pezizomycotina</taxon>
        <taxon>Dothideomycetes</taxon>
        <taxon>Pleosporomycetidae</taxon>
        <taxon>Pleosporales</taxon>
        <taxon>Pleosporineae</taxon>
        <taxon>Pleosporaceae</taxon>
        <taxon>Alternaria</taxon>
        <taxon>Alternaria sect. Alternaria</taxon>
    </lineage>
</organism>
<dbReference type="RefSeq" id="XP_038783512.1">
    <property type="nucleotide sequence ID" value="XM_038933547.1"/>
</dbReference>
<dbReference type="Proteomes" id="UP000596902">
    <property type="component" value="Unassembled WGS sequence"/>
</dbReference>